<dbReference type="PANTHER" id="PTHR45667">
    <property type="entry name" value="S-ADENOSYLMETHIONINE MITOCHONDRIAL CARRIER PROTEIN"/>
    <property type="match status" value="1"/>
</dbReference>
<evidence type="ECO:0000256" key="1">
    <source>
        <dbReference type="ARBA" id="ARBA00004141"/>
    </source>
</evidence>
<evidence type="ECO:0000256" key="8">
    <source>
        <dbReference type="ARBA" id="ARBA00023136"/>
    </source>
</evidence>
<protein>
    <submittedName>
        <fullName evidence="12">Mitochondrial carrier domain-containing protein</fullName>
    </submittedName>
</protein>
<evidence type="ECO:0000256" key="3">
    <source>
        <dbReference type="ARBA" id="ARBA00022448"/>
    </source>
</evidence>
<keyword evidence="8 9" id="KW-0472">Membrane</keyword>
<keyword evidence="5" id="KW-0677">Repeat</keyword>
<keyword evidence="6" id="KW-0496">Mitochondrion</keyword>
<evidence type="ECO:0000256" key="9">
    <source>
        <dbReference type="PROSITE-ProRule" id="PRU00282"/>
    </source>
</evidence>
<comment type="similarity">
    <text evidence="2 10">Belongs to the mitochondrial carrier (TC 2.A.29) family.</text>
</comment>
<evidence type="ECO:0000313" key="13">
    <source>
        <dbReference type="Proteomes" id="UP001174934"/>
    </source>
</evidence>
<evidence type="ECO:0000256" key="10">
    <source>
        <dbReference type="RuleBase" id="RU000488"/>
    </source>
</evidence>
<keyword evidence="7" id="KW-1133">Transmembrane helix</keyword>
<proteinExistence type="inferred from homology"/>
<gene>
    <name evidence="12" type="ORF">B0T17DRAFT_300603</name>
</gene>
<dbReference type="Gene3D" id="1.50.40.10">
    <property type="entry name" value="Mitochondrial carrier domain"/>
    <property type="match status" value="2"/>
</dbReference>
<evidence type="ECO:0000256" key="11">
    <source>
        <dbReference type="SAM" id="MobiDB-lite"/>
    </source>
</evidence>
<feature type="region of interest" description="Disordered" evidence="11">
    <location>
        <begin position="197"/>
        <end position="221"/>
    </location>
</feature>
<dbReference type="AlphaFoldDB" id="A0AA39WUC0"/>
<dbReference type="EMBL" id="JAULSR010000004">
    <property type="protein sequence ID" value="KAK0621706.1"/>
    <property type="molecule type" value="Genomic_DNA"/>
</dbReference>
<keyword evidence="13" id="KW-1185">Reference proteome</keyword>
<evidence type="ECO:0000256" key="6">
    <source>
        <dbReference type="ARBA" id="ARBA00022792"/>
    </source>
</evidence>
<name>A0AA39WUC0_9PEZI</name>
<evidence type="ECO:0000256" key="5">
    <source>
        <dbReference type="ARBA" id="ARBA00022737"/>
    </source>
</evidence>
<feature type="repeat" description="Solcar" evidence="9">
    <location>
        <begin position="4"/>
        <end position="88"/>
    </location>
</feature>
<evidence type="ECO:0000256" key="4">
    <source>
        <dbReference type="ARBA" id="ARBA00022692"/>
    </source>
</evidence>
<evidence type="ECO:0000313" key="12">
    <source>
        <dbReference type="EMBL" id="KAK0621706.1"/>
    </source>
</evidence>
<feature type="repeat" description="Solcar" evidence="9">
    <location>
        <begin position="98"/>
        <end position="192"/>
    </location>
</feature>
<sequence>MSDSTNTELLAAGALAAFTVDLLVYPLDTIKTRYQSQDYHRAFAPSASAKHVPSHVFKGLYQGIGSVIFATLPAAGVFFLTYESAKPILGTALPSATPLPVIHALASAGAELASCAVLAPAEVVKQNAQMLRQSPSRPGYSGRSTSIEALHMVWRSAGGPGRRLWSGYTALAVRNLPFTAMQFPLFEVFRGHLWKRRDRQRDASDPRPTSREDLQNKMRARSTGADGLRPLLIETGLVTGSCAAMSGALAALITTPTDVVKTRMMLAAGDKPETASSAAAADGAVDSRARGGREKMNGFEVARSVLRERGIRGIFRGALLRGTWTALGSGLYLGSYEVAKVYLKGT</sequence>
<dbReference type="SUPFAM" id="SSF103506">
    <property type="entry name" value="Mitochondrial carrier"/>
    <property type="match status" value="1"/>
</dbReference>
<comment type="caution">
    <text evidence="12">The sequence shown here is derived from an EMBL/GenBank/DDBJ whole genome shotgun (WGS) entry which is preliminary data.</text>
</comment>
<keyword evidence="6" id="KW-0999">Mitochondrion inner membrane</keyword>
<keyword evidence="3 10" id="KW-0813">Transport</keyword>
<comment type="subcellular location">
    <subcellularLocation>
        <location evidence="1">Membrane</location>
        <topology evidence="1">Multi-pass membrane protein</topology>
    </subcellularLocation>
</comment>
<dbReference type="InterPro" id="IPR018108">
    <property type="entry name" value="MCP_transmembrane"/>
</dbReference>
<feature type="compositionally biased region" description="Basic and acidic residues" evidence="11">
    <location>
        <begin position="199"/>
        <end position="216"/>
    </location>
</feature>
<evidence type="ECO:0000256" key="2">
    <source>
        <dbReference type="ARBA" id="ARBA00006375"/>
    </source>
</evidence>
<feature type="repeat" description="Solcar" evidence="9">
    <location>
        <begin position="234"/>
        <end position="342"/>
    </location>
</feature>
<dbReference type="InterPro" id="IPR023395">
    <property type="entry name" value="MCP_dom_sf"/>
</dbReference>
<evidence type="ECO:0000256" key="7">
    <source>
        <dbReference type="ARBA" id="ARBA00022989"/>
    </source>
</evidence>
<dbReference type="PROSITE" id="PS50920">
    <property type="entry name" value="SOLCAR"/>
    <property type="match status" value="3"/>
</dbReference>
<dbReference type="GO" id="GO:0016020">
    <property type="term" value="C:membrane"/>
    <property type="evidence" value="ECO:0007669"/>
    <property type="project" value="UniProtKB-SubCell"/>
</dbReference>
<keyword evidence="4 9" id="KW-0812">Transmembrane</keyword>
<dbReference type="Pfam" id="PF00153">
    <property type="entry name" value="Mito_carr"/>
    <property type="match status" value="3"/>
</dbReference>
<accession>A0AA39WUC0</accession>
<dbReference type="Proteomes" id="UP001174934">
    <property type="component" value="Unassembled WGS sequence"/>
</dbReference>
<organism evidence="12 13">
    <name type="scientific">Bombardia bombarda</name>
    <dbReference type="NCBI Taxonomy" id="252184"/>
    <lineage>
        <taxon>Eukaryota</taxon>
        <taxon>Fungi</taxon>
        <taxon>Dikarya</taxon>
        <taxon>Ascomycota</taxon>
        <taxon>Pezizomycotina</taxon>
        <taxon>Sordariomycetes</taxon>
        <taxon>Sordariomycetidae</taxon>
        <taxon>Sordariales</taxon>
        <taxon>Lasiosphaeriaceae</taxon>
        <taxon>Bombardia</taxon>
    </lineage>
</organism>
<reference evidence="12" key="1">
    <citation type="submission" date="2023-06" db="EMBL/GenBank/DDBJ databases">
        <title>Genome-scale phylogeny and comparative genomics of the fungal order Sordariales.</title>
        <authorList>
            <consortium name="Lawrence Berkeley National Laboratory"/>
            <person name="Hensen N."/>
            <person name="Bonometti L."/>
            <person name="Westerberg I."/>
            <person name="Brannstrom I.O."/>
            <person name="Guillou S."/>
            <person name="Cros-Aarteil S."/>
            <person name="Calhoun S."/>
            <person name="Haridas S."/>
            <person name="Kuo A."/>
            <person name="Mondo S."/>
            <person name="Pangilinan J."/>
            <person name="Riley R."/>
            <person name="LaButti K."/>
            <person name="Andreopoulos B."/>
            <person name="Lipzen A."/>
            <person name="Chen C."/>
            <person name="Yanf M."/>
            <person name="Daum C."/>
            <person name="Ng V."/>
            <person name="Clum A."/>
            <person name="Steindorff A."/>
            <person name="Ohm R."/>
            <person name="Martin F."/>
            <person name="Silar P."/>
            <person name="Natvig D."/>
            <person name="Lalanne C."/>
            <person name="Gautier V."/>
            <person name="Ament-velasquez S.L."/>
            <person name="Kruys A."/>
            <person name="Hutchinson M.I."/>
            <person name="Powell A.J."/>
            <person name="Barry K."/>
            <person name="Miller A.N."/>
            <person name="Grigoriev I.V."/>
            <person name="Debuchy R."/>
            <person name="Gladieux P."/>
            <person name="Thoren M.H."/>
            <person name="Johannesson H."/>
        </authorList>
    </citation>
    <scope>NUCLEOTIDE SEQUENCE</scope>
    <source>
        <strain evidence="12">SMH3391-2</strain>
    </source>
</reference>